<evidence type="ECO:0000313" key="3">
    <source>
        <dbReference type="Proteomes" id="UP000722485"/>
    </source>
</evidence>
<reference evidence="2" key="1">
    <citation type="submission" date="2020-03" db="EMBL/GenBank/DDBJ databases">
        <title>Draft Genome Sequence of Cylindrodendrum hubeiense.</title>
        <authorList>
            <person name="Buettner E."/>
            <person name="Kellner H."/>
        </authorList>
    </citation>
    <scope>NUCLEOTIDE SEQUENCE</scope>
    <source>
        <strain evidence="2">IHI 201604</strain>
    </source>
</reference>
<dbReference type="OrthoDB" id="5107024at2759"/>
<evidence type="ECO:0000313" key="2">
    <source>
        <dbReference type="EMBL" id="KAF7553207.1"/>
    </source>
</evidence>
<dbReference type="EMBL" id="JAANBB010000049">
    <property type="protein sequence ID" value="KAF7553207.1"/>
    <property type="molecule type" value="Genomic_DNA"/>
</dbReference>
<feature type="signal peptide" evidence="1">
    <location>
        <begin position="1"/>
        <end position="20"/>
    </location>
</feature>
<feature type="chain" id="PRO_5040274990" evidence="1">
    <location>
        <begin position="21"/>
        <end position="209"/>
    </location>
</feature>
<dbReference type="Proteomes" id="UP000722485">
    <property type="component" value="Unassembled WGS sequence"/>
</dbReference>
<keyword evidence="1" id="KW-0732">Signal</keyword>
<dbReference type="AlphaFoldDB" id="A0A9P5HF59"/>
<sequence length="209" mass="22457">MYPLVILALVIVAFIGNALADSEFTKPPPGEADDSYDDNVVYDAGVSVTWKWTSDLLNKDLLLWQIYPEADNNYKRILSSSQYSMITWTPSLDWVKNLRDDEVAVVYFLLYSTGETVPAARSHYFNITMPVGGIQTSTSTTAAEKTEVPVAKDFTTIEMTAASATESAGSSSTSTDSSGADSISRVSIEKVAGIALGTILVAISTFGGL</sequence>
<comment type="caution">
    <text evidence="2">The sequence shown here is derived from an EMBL/GenBank/DDBJ whole genome shotgun (WGS) entry which is preliminary data.</text>
</comment>
<name>A0A9P5HF59_9HYPO</name>
<organism evidence="2 3">
    <name type="scientific">Cylindrodendrum hubeiense</name>
    <dbReference type="NCBI Taxonomy" id="595255"/>
    <lineage>
        <taxon>Eukaryota</taxon>
        <taxon>Fungi</taxon>
        <taxon>Dikarya</taxon>
        <taxon>Ascomycota</taxon>
        <taxon>Pezizomycotina</taxon>
        <taxon>Sordariomycetes</taxon>
        <taxon>Hypocreomycetidae</taxon>
        <taxon>Hypocreales</taxon>
        <taxon>Nectriaceae</taxon>
        <taxon>Cylindrodendrum</taxon>
    </lineage>
</organism>
<evidence type="ECO:0000256" key="1">
    <source>
        <dbReference type="SAM" id="SignalP"/>
    </source>
</evidence>
<gene>
    <name evidence="2" type="ORF">G7Z17_g3789</name>
</gene>
<proteinExistence type="predicted"/>
<protein>
    <submittedName>
        <fullName evidence="2">Uncharacterized protein</fullName>
    </submittedName>
</protein>
<accession>A0A9P5HF59</accession>
<keyword evidence="3" id="KW-1185">Reference proteome</keyword>